<dbReference type="AlphaFoldDB" id="A0A0F9TWV1"/>
<organism evidence="1">
    <name type="scientific">marine sediment metagenome</name>
    <dbReference type="NCBI Taxonomy" id="412755"/>
    <lineage>
        <taxon>unclassified sequences</taxon>
        <taxon>metagenomes</taxon>
        <taxon>ecological metagenomes</taxon>
    </lineage>
</organism>
<evidence type="ECO:0008006" key="2">
    <source>
        <dbReference type="Google" id="ProtNLM"/>
    </source>
</evidence>
<comment type="caution">
    <text evidence="1">The sequence shown here is derived from an EMBL/GenBank/DDBJ whole genome shotgun (WGS) entry which is preliminary data.</text>
</comment>
<proteinExistence type="predicted"/>
<sequence>MIVVHVTHEAVEKIGGIGTVIAGLMTSQAYRDNVSRTILVGPMFPSDPAANRRIGMGGRLIYSSLDSVVTPSWRQKFHPIERSHDVQITYGHRPITAACTGETVEAEVLLVNVFHGNRDRLNVFKRRLFDNFAIASDEFEKVWDFEQYVRLAEPAFEALQAIGAGGDDDEVVLLSHEYMGIPTALKAVLDGSPRVRTVFYAHEVASVRPVVEMAEGHDTMFYNVLDRALAEGLTLEQVFPSVLKNYKHPLVRAGRYCDHVFAVGELIQRELAVLDKHYQTMDVDLVFNGIPAEAITFEQRMESRHRMQQYAANLLGQAPTWVLTHVARPVLSKGLWRDLRVLDAMEGPLADRGERAVYFMLGTLGGQRRSRDIRQMERTYGWPVTHEHGYPDLVGGEDVLGDMVEAFNAEHTAIQAIFVNQWDWNRSACGERMPAEMTFADIRRGSDVELGLSVYEPFGISQLEPLCFGAICVVSNVCGCVAFARQVTDGAGADENIIEADFLSVPGIETIDDLKAIDIARRDEIETAEGRRLADLLLRQLQDDPDVMAKRLASGYALANRMSWDRVVGDYFLPSLDRVADA</sequence>
<dbReference type="Gene3D" id="3.40.50.2000">
    <property type="entry name" value="Glycogen Phosphorylase B"/>
    <property type="match status" value="2"/>
</dbReference>
<gene>
    <name evidence="1" type="ORF">LCGC14_0339890</name>
</gene>
<protein>
    <recommendedName>
        <fullName evidence="2">Glycosyl transferase family 1 domain-containing protein</fullName>
    </recommendedName>
</protein>
<dbReference type="EMBL" id="LAZR01000247">
    <property type="protein sequence ID" value="KKN79427.1"/>
    <property type="molecule type" value="Genomic_DNA"/>
</dbReference>
<dbReference type="SUPFAM" id="SSF53756">
    <property type="entry name" value="UDP-Glycosyltransferase/glycogen phosphorylase"/>
    <property type="match status" value="2"/>
</dbReference>
<evidence type="ECO:0000313" key="1">
    <source>
        <dbReference type="EMBL" id="KKN79427.1"/>
    </source>
</evidence>
<accession>A0A0F9TWV1</accession>
<name>A0A0F9TWV1_9ZZZZ</name>
<reference evidence="1" key="1">
    <citation type="journal article" date="2015" name="Nature">
        <title>Complex archaea that bridge the gap between prokaryotes and eukaryotes.</title>
        <authorList>
            <person name="Spang A."/>
            <person name="Saw J.H."/>
            <person name="Jorgensen S.L."/>
            <person name="Zaremba-Niedzwiedzka K."/>
            <person name="Martijn J."/>
            <person name="Lind A.E."/>
            <person name="van Eijk R."/>
            <person name="Schleper C."/>
            <person name="Guy L."/>
            <person name="Ettema T.J."/>
        </authorList>
    </citation>
    <scope>NUCLEOTIDE SEQUENCE</scope>
</reference>